<evidence type="ECO:0000313" key="3">
    <source>
        <dbReference type="Proteomes" id="UP000326380"/>
    </source>
</evidence>
<evidence type="ECO:0000313" key="2">
    <source>
        <dbReference type="EMBL" id="KAA9327551.1"/>
    </source>
</evidence>
<dbReference type="Pfam" id="PF01740">
    <property type="entry name" value="STAS"/>
    <property type="match status" value="1"/>
</dbReference>
<dbReference type="PROSITE" id="PS50801">
    <property type="entry name" value="STAS"/>
    <property type="match status" value="1"/>
</dbReference>
<proteinExistence type="predicted"/>
<dbReference type="EMBL" id="VTWU01000006">
    <property type="protein sequence ID" value="KAA9327551.1"/>
    <property type="molecule type" value="Genomic_DNA"/>
</dbReference>
<dbReference type="Proteomes" id="UP000326380">
    <property type="component" value="Unassembled WGS sequence"/>
</dbReference>
<evidence type="ECO:0000259" key="1">
    <source>
        <dbReference type="PROSITE" id="PS50801"/>
    </source>
</evidence>
<organism evidence="2 3">
    <name type="scientific">Hymenobacter busanensis</name>
    <dbReference type="NCBI Taxonomy" id="2607656"/>
    <lineage>
        <taxon>Bacteria</taxon>
        <taxon>Pseudomonadati</taxon>
        <taxon>Bacteroidota</taxon>
        <taxon>Cytophagia</taxon>
        <taxon>Cytophagales</taxon>
        <taxon>Hymenobacteraceae</taxon>
        <taxon>Hymenobacter</taxon>
    </lineage>
</organism>
<name>A0AA88FF23_9BACT</name>
<reference evidence="2 3" key="1">
    <citation type="submission" date="2019-09" db="EMBL/GenBank/DDBJ databases">
        <title>Genome sequence of Hymenobacter sp. M3.</title>
        <authorList>
            <person name="Srinivasan S."/>
        </authorList>
    </citation>
    <scope>NUCLEOTIDE SEQUENCE [LARGE SCALE GENOMIC DNA]</scope>
    <source>
        <strain evidence="2 3">M3</strain>
    </source>
</reference>
<sequence length="178" mass="19781">MSSLSPVQRLHSATCRSANTGLPSCKYGFWSLDWPDEAACILAAAPKPNGMRIRATPRPPAHRFPVMNVFHEILPDHYLVLLADDQPAASAADSLERCLLQASRSRKPRVLVDCSRLQALATSHRDVLLRYHERLRRRGVQLVLVQLSHAVQRAFENLTEDARPLMLPDAPKSTSSAA</sequence>
<gene>
    <name evidence="2" type="ORF">F0P96_16350</name>
</gene>
<dbReference type="InterPro" id="IPR036513">
    <property type="entry name" value="STAS_dom_sf"/>
</dbReference>
<accession>A0AA88FF23</accession>
<dbReference type="SUPFAM" id="SSF52091">
    <property type="entry name" value="SpoIIaa-like"/>
    <property type="match status" value="1"/>
</dbReference>
<comment type="caution">
    <text evidence="2">The sequence shown here is derived from an EMBL/GenBank/DDBJ whole genome shotgun (WGS) entry which is preliminary data.</text>
</comment>
<dbReference type="AlphaFoldDB" id="A0AA88FF23"/>
<keyword evidence="3" id="KW-1185">Reference proteome</keyword>
<dbReference type="Gene3D" id="3.30.750.24">
    <property type="entry name" value="STAS domain"/>
    <property type="match status" value="1"/>
</dbReference>
<protein>
    <submittedName>
        <fullName evidence="2">STAS domain-containing protein</fullName>
    </submittedName>
</protein>
<dbReference type="InterPro" id="IPR002645">
    <property type="entry name" value="STAS_dom"/>
</dbReference>
<feature type="domain" description="STAS" evidence="1">
    <location>
        <begin position="91"/>
        <end position="156"/>
    </location>
</feature>
<dbReference type="CDD" id="cd07043">
    <property type="entry name" value="STAS_anti-anti-sigma_factors"/>
    <property type="match status" value="1"/>
</dbReference>